<evidence type="ECO:0000259" key="7">
    <source>
        <dbReference type="Pfam" id="PF02784"/>
    </source>
</evidence>
<dbReference type="AlphaFoldDB" id="A0A0C2J0U9"/>
<evidence type="ECO:0000256" key="5">
    <source>
        <dbReference type="ARBA" id="ARBA00037173"/>
    </source>
</evidence>
<dbReference type="InterPro" id="IPR009006">
    <property type="entry name" value="Ala_racemase/Decarboxylase_C"/>
</dbReference>
<accession>A0A0C2J0U9</accession>
<dbReference type="PROSITE" id="PS00879">
    <property type="entry name" value="ODR_DC_2_2"/>
    <property type="match status" value="1"/>
</dbReference>
<feature type="domain" description="Orn/DAP/Arg decarboxylase 2 N-terminal" evidence="7">
    <location>
        <begin position="44"/>
        <end position="283"/>
    </location>
</feature>
<dbReference type="EMBL" id="JWZT01001764">
    <property type="protein sequence ID" value="KII71439.1"/>
    <property type="molecule type" value="Genomic_DNA"/>
</dbReference>
<evidence type="ECO:0000256" key="6">
    <source>
        <dbReference type="PIRSR" id="PIRSR600183-50"/>
    </source>
</evidence>
<keyword evidence="9" id="KW-1185">Reference proteome</keyword>
<reference evidence="8 9" key="1">
    <citation type="journal article" date="2014" name="Genome Biol. Evol.">
        <title>The genome of the myxosporean Thelohanellus kitauei shows adaptations to nutrient acquisition within its fish host.</title>
        <authorList>
            <person name="Yang Y."/>
            <person name="Xiong J."/>
            <person name="Zhou Z."/>
            <person name="Huo F."/>
            <person name="Miao W."/>
            <person name="Ran C."/>
            <person name="Liu Y."/>
            <person name="Zhang J."/>
            <person name="Feng J."/>
            <person name="Wang M."/>
            <person name="Wang M."/>
            <person name="Wang L."/>
            <person name="Yao B."/>
        </authorList>
    </citation>
    <scope>NUCLEOTIDE SEQUENCE [LARGE SCALE GENOMIC DNA]</scope>
    <source>
        <strain evidence="8">Wuqing</strain>
    </source>
</reference>
<dbReference type="PANTHER" id="PTHR11482">
    <property type="entry name" value="ARGININE/DIAMINOPIMELATE/ORNITHINE DECARBOXYLASE"/>
    <property type="match status" value="1"/>
</dbReference>
<feature type="active site" description="Proton donor" evidence="6">
    <location>
        <position position="356"/>
    </location>
</feature>
<dbReference type="FunFam" id="3.20.20.10:FF:000005">
    <property type="entry name" value="Ornithine decarboxylase"/>
    <property type="match status" value="1"/>
</dbReference>
<organism evidence="8 9">
    <name type="scientific">Thelohanellus kitauei</name>
    <name type="common">Myxosporean</name>
    <dbReference type="NCBI Taxonomy" id="669202"/>
    <lineage>
        <taxon>Eukaryota</taxon>
        <taxon>Metazoa</taxon>
        <taxon>Cnidaria</taxon>
        <taxon>Myxozoa</taxon>
        <taxon>Myxosporea</taxon>
        <taxon>Bivalvulida</taxon>
        <taxon>Platysporina</taxon>
        <taxon>Myxobolidae</taxon>
        <taxon>Thelohanellus</taxon>
    </lineage>
</organism>
<gene>
    <name evidence="8" type="ORF">RF11_02955</name>
</gene>
<comment type="caution">
    <text evidence="8">The sequence shown here is derived from an EMBL/GenBank/DDBJ whole genome shotgun (WGS) entry which is preliminary data.</text>
</comment>
<protein>
    <submittedName>
        <fullName evidence="8">Ornithine decarboxylase</fullName>
    </submittedName>
</protein>
<keyword evidence="4" id="KW-0456">Lyase</keyword>
<dbReference type="CDD" id="cd00622">
    <property type="entry name" value="PLPDE_III_ODC"/>
    <property type="match status" value="1"/>
</dbReference>
<comment type="cofactor">
    <cofactor evidence="1 6">
        <name>pyridoxal 5'-phosphate</name>
        <dbReference type="ChEBI" id="CHEBI:597326"/>
    </cofactor>
</comment>
<keyword evidence="3 6" id="KW-0663">Pyridoxal phosphate</keyword>
<dbReference type="PRINTS" id="PR01182">
    <property type="entry name" value="ORNDCRBXLASE"/>
</dbReference>
<dbReference type="InterPro" id="IPR022644">
    <property type="entry name" value="De-COase2_N"/>
</dbReference>
<dbReference type="InterPro" id="IPR000183">
    <property type="entry name" value="Orn/DAP/Arg_de-COase"/>
</dbReference>
<evidence type="ECO:0000256" key="4">
    <source>
        <dbReference type="ARBA" id="ARBA00023239"/>
    </source>
</evidence>
<dbReference type="GO" id="GO:0005737">
    <property type="term" value="C:cytoplasm"/>
    <property type="evidence" value="ECO:0007669"/>
    <property type="project" value="TreeGrafter"/>
</dbReference>
<feature type="modified residue" description="N6-(pyridoxal phosphate)lysine" evidence="6">
    <location>
        <position position="68"/>
    </location>
</feature>
<evidence type="ECO:0000313" key="9">
    <source>
        <dbReference type="Proteomes" id="UP000031668"/>
    </source>
</evidence>
<dbReference type="OrthoDB" id="5978053at2759"/>
<evidence type="ECO:0000256" key="2">
    <source>
        <dbReference type="ARBA" id="ARBA00008872"/>
    </source>
</evidence>
<dbReference type="SUPFAM" id="SSF51419">
    <property type="entry name" value="PLP-binding barrel"/>
    <property type="match status" value="1"/>
</dbReference>
<comment type="similarity">
    <text evidence="2">Belongs to the Orn/Lys/Arg decarboxylase class-II family.</text>
</comment>
<dbReference type="SUPFAM" id="SSF50621">
    <property type="entry name" value="Alanine racemase C-terminal domain-like"/>
    <property type="match status" value="1"/>
</dbReference>
<dbReference type="InterPro" id="IPR022657">
    <property type="entry name" value="De-COase2_CS"/>
</dbReference>
<evidence type="ECO:0000256" key="3">
    <source>
        <dbReference type="ARBA" id="ARBA00022898"/>
    </source>
</evidence>
<evidence type="ECO:0000256" key="1">
    <source>
        <dbReference type="ARBA" id="ARBA00001933"/>
    </source>
</evidence>
<name>A0A0C2J0U9_THEKT</name>
<proteinExistence type="inferred from homology"/>
<evidence type="ECO:0000313" key="8">
    <source>
        <dbReference type="EMBL" id="KII71439.1"/>
    </source>
</evidence>
<dbReference type="Pfam" id="PF02784">
    <property type="entry name" value="Orn_Arg_deC_N"/>
    <property type="match status" value="1"/>
</dbReference>
<comment type="function">
    <text evidence="5">Catalyzes the first and rate-limiting step of polyamine biosynthesis that converts ornithine into putrescine, which is the precursor for the polyamines, spermidine and spermine. Polyamines are essential for cell proliferation and are implicated in cellular processes, ranging from DNA replication to apoptosis.</text>
</comment>
<dbReference type="InterPro" id="IPR029066">
    <property type="entry name" value="PLP-binding_barrel"/>
</dbReference>
<dbReference type="Gene3D" id="3.20.20.10">
    <property type="entry name" value="Alanine racemase"/>
    <property type="match status" value="1"/>
</dbReference>
<sequence>MQVKYNETPIDVVQHFDFRETVKAHHSALYIDGNADEPFYVCNLGDIVRKHKIWYKKLPRVEPFYAMKCNPNHIIMKMLASLQIGFDCASKAEISQALEVGVPPERIIYANPCKQESYLEFAKLNRVKMMTFDSSHELVKIKNIYPSALLVLRIFVGSSKALCPLGLKFGARTSDIPHLLELAISLNLNVIGVSFHVGSGCFDPQAYSDAIFLAREVFGLAESMGIKMSLLDIGGGFPGNIDTESEIDFFEEVCSTINNCLDTYFPESSSVRIIAEPGRYYVSSAFQLACTVTSIRSNINESGESVYGYFLNDGVYGSFNCTVFDHYIGKHYLLDDVESNNCNEPTFPSVFWGPTCDSIDKILEGFQIKKLAIGDCVVFKCMGAYTMAAGCTFNGFQRAKVKYYTSSSEWNIVAPLFDLGKVEKNVEHVVESDIQVS</sequence>
<dbReference type="InterPro" id="IPR002433">
    <property type="entry name" value="Orn_de-COase"/>
</dbReference>
<dbReference type="PRINTS" id="PR01179">
    <property type="entry name" value="ODADCRBXLASE"/>
</dbReference>
<dbReference type="PANTHER" id="PTHR11482:SF6">
    <property type="entry name" value="ORNITHINE DECARBOXYLASE 1-RELATED"/>
    <property type="match status" value="1"/>
</dbReference>
<dbReference type="Gene3D" id="2.40.37.10">
    <property type="entry name" value="Lyase, Ornithine Decarboxylase, Chain A, domain 1"/>
    <property type="match status" value="1"/>
</dbReference>
<dbReference type="Proteomes" id="UP000031668">
    <property type="component" value="Unassembled WGS sequence"/>
</dbReference>
<dbReference type="OMA" id="AYCRSMA"/>
<dbReference type="GO" id="GO:0033387">
    <property type="term" value="P:putrescine biosynthetic process from arginine, via ornithine"/>
    <property type="evidence" value="ECO:0007669"/>
    <property type="project" value="TreeGrafter"/>
</dbReference>
<dbReference type="GO" id="GO:0004586">
    <property type="term" value="F:ornithine decarboxylase activity"/>
    <property type="evidence" value="ECO:0007669"/>
    <property type="project" value="TreeGrafter"/>
</dbReference>